<organism evidence="1 2">
    <name type="scientific">Sesamum alatum</name>
    <dbReference type="NCBI Taxonomy" id="300844"/>
    <lineage>
        <taxon>Eukaryota</taxon>
        <taxon>Viridiplantae</taxon>
        <taxon>Streptophyta</taxon>
        <taxon>Embryophyta</taxon>
        <taxon>Tracheophyta</taxon>
        <taxon>Spermatophyta</taxon>
        <taxon>Magnoliopsida</taxon>
        <taxon>eudicotyledons</taxon>
        <taxon>Gunneridae</taxon>
        <taxon>Pentapetalae</taxon>
        <taxon>asterids</taxon>
        <taxon>lamiids</taxon>
        <taxon>Lamiales</taxon>
        <taxon>Pedaliaceae</taxon>
        <taxon>Sesamum</taxon>
    </lineage>
</organism>
<reference evidence="1" key="1">
    <citation type="submission" date="2020-06" db="EMBL/GenBank/DDBJ databases">
        <authorList>
            <person name="Li T."/>
            <person name="Hu X."/>
            <person name="Zhang T."/>
            <person name="Song X."/>
            <person name="Zhang H."/>
            <person name="Dai N."/>
            <person name="Sheng W."/>
            <person name="Hou X."/>
            <person name="Wei L."/>
        </authorList>
    </citation>
    <scope>NUCLEOTIDE SEQUENCE</scope>
    <source>
        <strain evidence="1">3651</strain>
        <tissue evidence="1">Leaf</tissue>
    </source>
</reference>
<comment type="caution">
    <text evidence="1">The sequence shown here is derived from an EMBL/GenBank/DDBJ whole genome shotgun (WGS) entry which is preliminary data.</text>
</comment>
<sequence length="204" mass="20840">MAGSWRAALMAVPGAPPAAAVPGAQPAAPAPPAVALAVLAPPAALIEGVGTSNEDLAEITGNARNPQDLNLHRASSNSSRAFSVGIEEREKAEHRGETQQANLSDAVMELVPTGVQSLDTPPTQVADLAAPQSPITQALPSPAQRIPAPETCGDDVPATTDSTPSHTALRSPQGLEFHLCGCKTSVATVLPSPLLPCLLNFYPV</sequence>
<proteinExistence type="predicted"/>
<evidence type="ECO:0000313" key="1">
    <source>
        <dbReference type="EMBL" id="KAK4428894.1"/>
    </source>
</evidence>
<dbReference type="EMBL" id="JACGWO010000004">
    <property type="protein sequence ID" value="KAK4428894.1"/>
    <property type="molecule type" value="Genomic_DNA"/>
</dbReference>
<dbReference type="Proteomes" id="UP001293254">
    <property type="component" value="Unassembled WGS sequence"/>
</dbReference>
<protein>
    <submittedName>
        <fullName evidence="1">Uncharacterized protein</fullName>
    </submittedName>
</protein>
<keyword evidence="2" id="KW-1185">Reference proteome</keyword>
<reference evidence="1" key="2">
    <citation type="journal article" date="2024" name="Plant">
        <title>Genomic evolution and insights into agronomic trait innovations of Sesamum species.</title>
        <authorList>
            <person name="Miao H."/>
            <person name="Wang L."/>
            <person name="Qu L."/>
            <person name="Liu H."/>
            <person name="Sun Y."/>
            <person name="Le M."/>
            <person name="Wang Q."/>
            <person name="Wei S."/>
            <person name="Zheng Y."/>
            <person name="Lin W."/>
            <person name="Duan Y."/>
            <person name="Cao H."/>
            <person name="Xiong S."/>
            <person name="Wang X."/>
            <person name="Wei L."/>
            <person name="Li C."/>
            <person name="Ma Q."/>
            <person name="Ju M."/>
            <person name="Zhao R."/>
            <person name="Li G."/>
            <person name="Mu C."/>
            <person name="Tian Q."/>
            <person name="Mei H."/>
            <person name="Zhang T."/>
            <person name="Gao T."/>
            <person name="Zhang H."/>
        </authorList>
    </citation>
    <scope>NUCLEOTIDE SEQUENCE</scope>
    <source>
        <strain evidence="1">3651</strain>
    </source>
</reference>
<dbReference type="AlphaFoldDB" id="A0AAE1YEZ1"/>
<name>A0AAE1YEZ1_9LAMI</name>
<gene>
    <name evidence="1" type="ORF">Salat_1189300</name>
</gene>
<accession>A0AAE1YEZ1</accession>
<evidence type="ECO:0000313" key="2">
    <source>
        <dbReference type="Proteomes" id="UP001293254"/>
    </source>
</evidence>